<reference evidence="5" key="1">
    <citation type="submission" date="2015-11" db="EMBL/GenBank/DDBJ databases">
        <title>De novo transcriptome assembly of four potential Pierce s Disease insect vectors from Arizona vineyards.</title>
        <authorList>
            <person name="Tassone E.E."/>
        </authorList>
    </citation>
    <scope>NUCLEOTIDE SEQUENCE</scope>
</reference>
<dbReference type="AlphaFoldDB" id="A0A1B6JNT8"/>
<accession>A0A1B6JNT8</accession>
<dbReference type="GO" id="GO:0005739">
    <property type="term" value="C:mitochondrion"/>
    <property type="evidence" value="ECO:0007669"/>
    <property type="project" value="GOC"/>
</dbReference>
<keyword evidence="1" id="KW-0560">Oxidoreductase</keyword>
<dbReference type="Pfam" id="PF01266">
    <property type="entry name" value="DAO"/>
    <property type="match status" value="1"/>
</dbReference>
<dbReference type="SUPFAM" id="SSF51905">
    <property type="entry name" value="FAD/NAD(P)-binding domain"/>
    <property type="match status" value="1"/>
</dbReference>
<organism evidence="5">
    <name type="scientific">Homalodisca liturata</name>
    <dbReference type="NCBI Taxonomy" id="320908"/>
    <lineage>
        <taxon>Eukaryota</taxon>
        <taxon>Metazoa</taxon>
        <taxon>Ecdysozoa</taxon>
        <taxon>Arthropoda</taxon>
        <taxon>Hexapoda</taxon>
        <taxon>Insecta</taxon>
        <taxon>Pterygota</taxon>
        <taxon>Neoptera</taxon>
        <taxon>Paraneoptera</taxon>
        <taxon>Hemiptera</taxon>
        <taxon>Auchenorrhyncha</taxon>
        <taxon>Membracoidea</taxon>
        <taxon>Cicadellidae</taxon>
        <taxon>Cicadellinae</taxon>
        <taxon>Proconiini</taxon>
        <taxon>Homalodisca</taxon>
    </lineage>
</organism>
<dbReference type="GO" id="GO:0016491">
    <property type="term" value="F:oxidoreductase activity"/>
    <property type="evidence" value="ECO:0007669"/>
    <property type="project" value="UniProtKB-KW"/>
</dbReference>
<dbReference type="GO" id="GO:0032981">
    <property type="term" value="P:mitochondrial respiratory chain complex I assembly"/>
    <property type="evidence" value="ECO:0007669"/>
    <property type="project" value="TreeGrafter"/>
</dbReference>
<evidence type="ECO:0000256" key="3">
    <source>
        <dbReference type="ARBA" id="ARBA00046185"/>
    </source>
</evidence>
<evidence type="ECO:0000259" key="4">
    <source>
        <dbReference type="Pfam" id="PF01266"/>
    </source>
</evidence>
<name>A0A1B6JNT8_9HEMI</name>
<protein>
    <recommendedName>
        <fullName evidence="2">FAD-dependent oxidoreductase domain-containing protein 1</fullName>
    </recommendedName>
</protein>
<dbReference type="PANTHER" id="PTHR13847:SF287">
    <property type="entry name" value="FAD-DEPENDENT OXIDOREDUCTASE DOMAIN-CONTAINING PROTEIN 1"/>
    <property type="match status" value="1"/>
</dbReference>
<dbReference type="EMBL" id="GECU01006770">
    <property type="protein sequence ID" value="JAT00937.1"/>
    <property type="molecule type" value="Transcribed_RNA"/>
</dbReference>
<evidence type="ECO:0000313" key="5">
    <source>
        <dbReference type="EMBL" id="JAT00937.1"/>
    </source>
</evidence>
<sequence>MSYVRFEMFKNCFNFCTRPRPILFFKSNHICKISNFTAKSISCYGFSNKISIKSYSKDQEEHPLRKTMRILKSDMKYLIKLIDGQATVENLKPSDHFPNHCDVLIVGGGVIGSSIAYWLKQRALSGLHVVVLEKDASVMNSEFIDCQYTQASTPLSVGGLRQQFSLPENIEMSVFGAEFMRNIGDYLTVEGHEPPNVQFTPNGYLFLATEKSAHILERNSKLQQSLGAKNELLTQNKIKKKFPWLNVDGIELGCHGLENEGWIDPWSLLMAFKKKAIALGAEYITGDLDHFKFRRMSDIVMDNIPLGEYEGLNEAIVTLPDGQTESITFSQLVIAAGCRSGEVGQLARMGNGPGFLGLPIPVEPRKRYVYCFHCPGGPGLKTPLVVDPSGTYVRREGTSDNYLCGRSPDAEDEPSCENLEVDYDYFNEKIWPTLANRVPVFESLKVKSAWAGYYDYNTFDKNALIGPHPSYMNVLIATGCSGHGLQQAPAIGRAIMELMIDGHYKTIDLTRMQFERIFHEEYLLEDNIV</sequence>
<gene>
    <name evidence="5" type="ORF">g.13226</name>
</gene>
<dbReference type="Gene3D" id="3.50.50.60">
    <property type="entry name" value="FAD/NAD(P)-binding domain"/>
    <property type="match status" value="1"/>
</dbReference>
<evidence type="ECO:0000256" key="2">
    <source>
        <dbReference type="ARBA" id="ARBA00039785"/>
    </source>
</evidence>
<proteinExistence type="predicted"/>
<dbReference type="InterPro" id="IPR006076">
    <property type="entry name" value="FAD-dep_OxRdtase"/>
</dbReference>
<dbReference type="PANTHER" id="PTHR13847">
    <property type="entry name" value="SARCOSINE DEHYDROGENASE-RELATED"/>
    <property type="match status" value="1"/>
</dbReference>
<feature type="domain" description="FAD dependent oxidoreductase" evidence="4">
    <location>
        <begin position="102"/>
        <end position="498"/>
    </location>
</feature>
<evidence type="ECO:0000256" key="1">
    <source>
        <dbReference type="ARBA" id="ARBA00023002"/>
    </source>
</evidence>
<dbReference type="FunFam" id="3.30.9.10:FF:000026">
    <property type="entry name" value="FAD-dependent oxidoreductase domain-containing protein 1"/>
    <property type="match status" value="1"/>
</dbReference>
<dbReference type="Gene3D" id="3.30.9.10">
    <property type="entry name" value="D-Amino Acid Oxidase, subunit A, domain 2"/>
    <property type="match status" value="1"/>
</dbReference>
<comment type="function">
    <text evidence="3">Required for the assembly of the mitochondrial membrane respiratory chain NADH dehydrogenase (Complex I). Involved in mid-late stages of complex I assembly.</text>
</comment>
<dbReference type="InterPro" id="IPR036188">
    <property type="entry name" value="FAD/NAD-bd_sf"/>
</dbReference>